<name>A0A972FH40_9RHOO</name>
<reference evidence="1" key="1">
    <citation type="submission" date="2019-12" db="EMBL/GenBank/DDBJ databases">
        <title>Comparative genomics gives insights into the taxonomy of the Azoarcus-Aromatoleum group and reveals separate origins of nif in the plant-associated Azoarcus and non-plant-associated Aromatoleum sub-groups.</title>
        <authorList>
            <person name="Lafos M."/>
            <person name="Maluk M."/>
            <person name="Batista M."/>
            <person name="Junghare M."/>
            <person name="Carmona M."/>
            <person name="Faoro H."/>
            <person name="Cruz L.M."/>
            <person name="Battistoni F."/>
            <person name="De Souza E."/>
            <person name="Pedrosa F."/>
            <person name="Chen W.-M."/>
            <person name="Poole P.S."/>
            <person name="Dixon R.A."/>
            <person name="James E.K."/>
        </authorList>
    </citation>
    <scope>NUCLEOTIDE SEQUENCE</scope>
    <source>
        <strain evidence="1">NSC3</strain>
    </source>
</reference>
<dbReference type="AlphaFoldDB" id="A0A972FH40"/>
<sequence>MHTPDPSFSVNDGLLKAVELLASRGLDAADLPLALPEAGVGDVGALEMLSGHVLGEAAQLGSPTALAHMDPPTPWITWAMALWNASLNQNLLHEMTSPFATQAEARALG</sequence>
<accession>A0A972FH40</accession>
<evidence type="ECO:0000313" key="2">
    <source>
        <dbReference type="Proteomes" id="UP000599523"/>
    </source>
</evidence>
<proteinExistence type="predicted"/>
<dbReference type="GO" id="GO:0008483">
    <property type="term" value="F:transaminase activity"/>
    <property type="evidence" value="ECO:0007669"/>
    <property type="project" value="UniProtKB-KW"/>
</dbReference>
<keyword evidence="1" id="KW-0032">Aminotransferase</keyword>
<organism evidence="1 2">
    <name type="scientific">Azoarcus taiwanensis</name>
    <dbReference type="NCBI Taxonomy" id="666964"/>
    <lineage>
        <taxon>Bacteria</taxon>
        <taxon>Pseudomonadati</taxon>
        <taxon>Pseudomonadota</taxon>
        <taxon>Betaproteobacteria</taxon>
        <taxon>Rhodocyclales</taxon>
        <taxon>Zoogloeaceae</taxon>
        <taxon>Azoarcus</taxon>
    </lineage>
</organism>
<dbReference type="InterPro" id="IPR015424">
    <property type="entry name" value="PyrdxlP-dep_Trfase"/>
</dbReference>
<keyword evidence="2" id="KW-1185">Reference proteome</keyword>
<gene>
    <name evidence="1" type="ORF">GPA21_19990</name>
</gene>
<comment type="caution">
    <text evidence="1">The sequence shown here is derived from an EMBL/GenBank/DDBJ whole genome shotgun (WGS) entry which is preliminary data.</text>
</comment>
<protein>
    <submittedName>
        <fullName evidence="1">Aspartate aminotransferase family protein</fullName>
    </submittedName>
</protein>
<keyword evidence="1" id="KW-0808">Transferase</keyword>
<dbReference type="Proteomes" id="UP000599523">
    <property type="component" value="Unassembled WGS sequence"/>
</dbReference>
<dbReference type="EMBL" id="WTVM01000244">
    <property type="protein sequence ID" value="NMG05222.1"/>
    <property type="molecule type" value="Genomic_DNA"/>
</dbReference>
<evidence type="ECO:0000313" key="1">
    <source>
        <dbReference type="EMBL" id="NMG05222.1"/>
    </source>
</evidence>
<dbReference type="SUPFAM" id="SSF53383">
    <property type="entry name" value="PLP-dependent transferases"/>
    <property type="match status" value="1"/>
</dbReference>
<feature type="non-terminal residue" evidence="1">
    <location>
        <position position="109"/>
    </location>
</feature>